<feature type="region of interest" description="Disordered" evidence="1">
    <location>
        <begin position="120"/>
        <end position="158"/>
    </location>
</feature>
<feature type="compositionally biased region" description="Low complexity" evidence="1">
    <location>
        <begin position="16"/>
        <end position="27"/>
    </location>
</feature>
<reference evidence="2" key="1">
    <citation type="submission" date="2023-08" db="EMBL/GenBank/DDBJ databases">
        <authorList>
            <person name="Audoor S."/>
            <person name="Bilcke G."/>
        </authorList>
    </citation>
    <scope>NUCLEOTIDE SEQUENCE</scope>
</reference>
<feature type="compositionally biased region" description="Low complexity" evidence="1">
    <location>
        <begin position="319"/>
        <end position="346"/>
    </location>
</feature>
<feature type="region of interest" description="Disordered" evidence="1">
    <location>
        <begin position="1"/>
        <end position="63"/>
    </location>
</feature>
<protein>
    <submittedName>
        <fullName evidence="2">Uncharacterized protein</fullName>
    </submittedName>
</protein>
<evidence type="ECO:0000313" key="3">
    <source>
        <dbReference type="Proteomes" id="UP001295423"/>
    </source>
</evidence>
<feature type="compositionally biased region" description="Polar residues" evidence="1">
    <location>
        <begin position="295"/>
        <end position="312"/>
    </location>
</feature>
<feature type="region of interest" description="Disordered" evidence="1">
    <location>
        <begin position="247"/>
        <end position="272"/>
    </location>
</feature>
<keyword evidence="3" id="KW-1185">Reference proteome</keyword>
<feature type="compositionally biased region" description="Basic and acidic residues" evidence="1">
    <location>
        <begin position="141"/>
        <end position="158"/>
    </location>
</feature>
<dbReference type="EMBL" id="CAKOGP040001925">
    <property type="protein sequence ID" value="CAJ1956785.1"/>
    <property type="molecule type" value="Genomic_DNA"/>
</dbReference>
<comment type="caution">
    <text evidence="2">The sequence shown here is derived from an EMBL/GenBank/DDBJ whole genome shotgun (WGS) entry which is preliminary data.</text>
</comment>
<sequence length="541" mass="59949">MSVSETHKSIMTQMTLPLSEGGSPSGSFKVEEVGESDAGPRAPTNKPLSAHSLDTEDQSTPGSMRILHRQTSAPNVCKILEDPAADCLPSVPRRRRSYTSEFSDIQGRTLDVAIPAAEEDETIQDSNHHHDDDDDLSSRPPMDRTVSRRLSDSERRFEATEDTIAPPVRVGSIASIVSHGSNHSSETATNEAMESMILSQIPEHIRNQMTPEMWKKIFTVNAISKRSEVASVCSDITDDLRSAKSLSTKSFLSPPAKRSSIDFTGEVSPINDDELGMVRENLESHSTFRTEDSNDLLSQATPSSYQSIPSSTTKDEDTAASPSSPAMMSPPTRKPSSSRSSANEPPKTAIRPRRGSADHRAARDKIRVKKSKGDAPPRPPQKNRSIGRETDASVSDDQPSSGRRVPKKRKFSVRFNPQADVRNFERVLEVHPSTSSGPSVGIGWAFDESTEKLTFGRPPNRRSSDMLLSRQTRERMVRVELGYSAKEIARAVRETLKIKNQRRRTVNNLQEYGSFAPVEKVEYLMEKCQRKLGRLRLGRKA</sequence>
<gene>
    <name evidence="2" type="ORF">CYCCA115_LOCUS16396</name>
</gene>
<feature type="compositionally biased region" description="Basic and acidic residues" evidence="1">
    <location>
        <begin position="355"/>
        <end position="375"/>
    </location>
</feature>
<dbReference type="Proteomes" id="UP001295423">
    <property type="component" value="Unassembled WGS sequence"/>
</dbReference>
<feature type="compositionally biased region" description="Polar residues" evidence="1">
    <location>
        <begin position="392"/>
        <end position="401"/>
    </location>
</feature>
<feature type="region of interest" description="Disordered" evidence="1">
    <location>
        <begin position="82"/>
        <end position="102"/>
    </location>
</feature>
<name>A0AAD2FYN7_9STRA</name>
<dbReference type="AlphaFoldDB" id="A0AAD2FYN7"/>
<evidence type="ECO:0000313" key="2">
    <source>
        <dbReference type="EMBL" id="CAJ1956785.1"/>
    </source>
</evidence>
<accession>A0AAD2FYN7</accession>
<feature type="region of interest" description="Disordered" evidence="1">
    <location>
        <begin position="285"/>
        <end position="412"/>
    </location>
</feature>
<organism evidence="2 3">
    <name type="scientific">Cylindrotheca closterium</name>
    <dbReference type="NCBI Taxonomy" id="2856"/>
    <lineage>
        <taxon>Eukaryota</taxon>
        <taxon>Sar</taxon>
        <taxon>Stramenopiles</taxon>
        <taxon>Ochrophyta</taxon>
        <taxon>Bacillariophyta</taxon>
        <taxon>Bacillariophyceae</taxon>
        <taxon>Bacillariophycidae</taxon>
        <taxon>Bacillariales</taxon>
        <taxon>Bacillariaceae</taxon>
        <taxon>Cylindrotheca</taxon>
    </lineage>
</organism>
<proteinExistence type="predicted"/>
<evidence type="ECO:0000256" key="1">
    <source>
        <dbReference type="SAM" id="MobiDB-lite"/>
    </source>
</evidence>